<evidence type="ECO:0000313" key="2">
    <source>
        <dbReference type="EMBL" id="EKG19356.1"/>
    </source>
</evidence>
<feature type="region of interest" description="Disordered" evidence="1">
    <location>
        <begin position="120"/>
        <end position="151"/>
    </location>
</feature>
<dbReference type="InParanoid" id="K2RA40"/>
<evidence type="ECO:0000256" key="1">
    <source>
        <dbReference type="SAM" id="MobiDB-lite"/>
    </source>
</evidence>
<dbReference type="PRINTS" id="PR00081">
    <property type="entry name" value="GDHRDH"/>
</dbReference>
<name>K2RA40_MACPH</name>
<reference evidence="2 3" key="1">
    <citation type="journal article" date="2012" name="BMC Genomics">
        <title>Tools to kill: Genome of one of the most destructive plant pathogenic fungi Macrophomina phaseolina.</title>
        <authorList>
            <person name="Islam M.S."/>
            <person name="Haque M.S."/>
            <person name="Islam M.M."/>
            <person name="Emdad E.M."/>
            <person name="Halim A."/>
            <person name="Hossen Q.M.M."/>
            <person name="Hossain M.Z."/>
            <person name="Ahmed B."/>
            <person name="Rahim S."/>
            <person name="Rahman M.S."/>
            <person name="Alam M.M."/>
            <person name="Hou S."/>
            <person name="Wan X."/>
            <person name="Saito J.A."/>
            <person name="Alam M."/>
        </authorList>
    </citation>
    <scope>NUCLEOTIDE SEQUENCE [LARGE SCALE GENOMIC DNA]</scope>
    <source>
        <strain evidence="2 3">MS6</strain>
    </source>
</reference>
<dbReference type="Gene3D" id="3.40.50.720">
    <property type="entry name" value="NAD(P)-binding Rossmann-like Domain"/>
    <property type="match status" value="1"/>
</dbReference>
<dbReference type="SUPFAM" id="SSF51735">
    <property type="entry name" value="NAD(P)-binding Rossmann-fold domains"/>
    <property type="match status" value="1"/>
</dbReference>
<gene>
    <name evidence="2" type="ORF">MPH_03219</name>
</gene>
<dbReference type="STRING" id="1126212.K2RA40"/>
<dbReference type="Proteomes" id="UP000007129">
    <property type="component" value="Unassembled WGS sequence"/>
</dbReference>
<sequence>MLVAPMTSISLVLFHNRKKKKENESVYANPYATLAGLTRALAGEMGPLGVRVNAIVPGYIETDMTAGKSKEQDWWGEHLQRHMPTSSFKISHYSLNISLGGQLNSHDPQIMRVTTIHPCNSSDMQKQQSNRKRKSRPHSHVFGVEREEFKG</sequence>
<protein>
    <submittedName>
        <fullName evidence="2">Glucose/ribitol dehydrogenase</fullName>
    </submittedName>
</protein>
<dbReference type="EMBL" id="AHHD01000163">
    <property type="protein sequence ID" value="EKG19356.1"/>
    <property type="molecule type" value="Genomic_DNA"/>
</dbReference>
<dbReference type="OrthoDB" id="1669814at2759"/>
<evidence type="ECO:0000313" key="3">
    <source>
        <dbReference type="Proteomes" id="UP000007129"/>
    </source>
</evidence>
<dbReference type="Pfam" id="PF13561">
    <property type="entry name" value="adh_short_C2"/>
    <property type="match status" value="1"/>
</dbReference>
<comment type="caution">
    <text evidence="2">The sequence shown here is derived from an EMBL/GenBank/DDBJ whole genome shotgun (WGS) entry which is preliminary data.</text>
</comment>
<proteinExistence type="predicted"/>
<organism evidence="2 3">
    <name type="scientific">Macrophomina phaseolina (strain MS6)</name>
    <name type="common">Charcoal rot fungus</name>
    <dbReference type="NCBI Taxonomy" id="1126212"/>
    <lineage>
        <taxon>Eukaryota</taxon>
        <taxon>Fungi</taxon>
        <taxon>Dikarya</taxon>
        <taxon>Ascomycota</taxon>
        <taxon>Pezizomycotina</taxon>
        <taxon>Dothideomycetes</taxon>
        <taxon>Dothideomycetes incertae sedis</taxon>
        <taxon>Botryosphaeriales</taxon>
        <taxon>Botryosphaeriaceae</taxon>
        <taxon>Macrophomina</taxon>
    </lineage>
</organism>
<feature type="compositionally biased region" description="Basic residues" evidence="1">
    <location>
        <begin position="129"/>
        <end position="139"/>
    </location>
</feature>
<dbReference type="InterPro" id="IPR036291">
    <property type="entry name" value="NAD(P)-bd_dom_sf"/>
</dbReference>
<dbReference type="AlphaFoldDB" id="K2RA40"/>
<dbReference type="HOGENOM" id="CLU_1731830_0_0_1"/>
<accession>K2RA40</accession>
<dbReference type="InterPro" id="IPR002347">
    <property type="entry name" value="SDR_fam"/>
</dbReference>
<dbReference type="VEuPathDB" id="FungiDB:MPH_03219"/>